<evidence type="ECO:0000313" key="14">
    <source>
        <dbReference type="EMBL" id="CAD5220443.1"/>
    </source>
</evidence>
<evidence type="ECO:0000256" key="1">
    <source>
        <dbReference type="ARBA" id="ARBA00004370"/>
    </source>
</evidence>
<dbReference type="OrthoDB" id="6051552at2759"/>
<evidence type="ECO:0000256" key="4">
    <source>
        <dbReference type="ARBA" id="ARBA00023136"/>
    </source>
</evidence>
<dbReference type="SMART" id="SM00723">
    <property type="entry name" value="AMOP"/>
    <property type="match status" value="1"/>
</dbReference>
<name>A0A1I7RZC7_BURXY</name>
<dbReference type="Pfam" id="PF23263">
    <property type="entry name" value="C8-3_MUC4"/>
    <property type="match status" value="1"/>
</dbReference>
<dbReference type="Proteomes" id="UP000659654">
    <property type="component" value="Unassembled WGS sequence"/>
</dbReference>
<dbReference type="Pfam" id="PF03782">
    <property type="entry name" value="AMOP"/>
    <property type="match status" value="1"/>
</dbReference>
<dbReference type="PROSITE" id="PS50856">
    <property type="entry name" value="AMOP"/>
    <property type="match status" value="1"/>
</dbReference>
<dbReference type="Proteomes" id="UP000095284">
    <property type="component" value="Unplaced"/>
</dbReference>
<dbReference type="Gene3D" id="2.10.70.10">
    <property type="entry name" value="Complement Module, domain 1"/>
    <property type="match status" value="1"/>
</dbReference>
<evidence type="ECO:0000259" key="10">
    <source>
        <dbReference type="PROSITE" id="PS50856"/>
    </source>
</evidence>
<dbReference type="EMBL" id="CAJFDI010000003">
    <property type="protein sequence ID" value="CAD5220443.1"/>
    <property type="molecule type" value="Genomic_DNA"/>
</dbReference>
<dbReference type="Pfam" id="PF00094">
    <property type="entry name" value="VWD"/>
    <property type="match status" value="1"/>
</dbReference>
<feature type="chain" id="PRO_5036022007" evidence="9">
    <location>
        <begin position="19"/>
        <end position="1283"/>
    </location>
</feature>
<keyword evidence="16" id="KW-1185">Reference proteome</keyword>
<dbReference type="InterPro" id="IPR056619">
    <property type="entry name" value="C8-3_MUC4"/>
</dbReference>
<evidence type="ECO:0000256" key="9">
    <source>
        <dbReference type="SAM" id="SignalP"/>
    </source>
</evidence>
<keyword evidence="6" id="KW-0768">Sushi</keyword>
<dbReference type="GO" id="GO:0016020">
    <property type="term" value="C:membrane"/>
    <property type="evidence" value="ECO:0007669"/>
    <property type="project" value="UniProtKB-SubCell"/>
</dbReference>
<dbReference type="InterPro" id="IPR001846">
    <property type="entry name" value="VWF_type-D"/>
</dbReference>
<dbReference type="Pfam" id="PF00084">
    <property type="entry name" value="Sushi"/>
    <property type="match status" value="1"/>
</dbReference>
<comment type="subcellular location">
    <subcellularLocation>
        <location evidence="1">Membrane</location>
    </subcellularLocation>
</comment>
<dbReference type="InterPro" id="IPR003886">
    <property type="entry name" value="NIDO_dom"/>
</dbReference>
<dbReference type="GO" id="GO:0007160">
    <property type="term" value="P:cell-matrix adhesion"/>
    <property type="evidence" value="ECO:0007669"/>
    <property type="project" value="InterPro"/>
</dbReference>
<keyword evidence="5 6" id="KW-1015">Disulfide bond</keyword>
<feature type="compositionally biased region" description="Basic and acidic residues" evidence="7">
    <location>
        <begin position="1219"/>
        <end position="1229"/>
    </location>
</feature>
<dbReference type="EMBL" id="CAJFCV020000003">
    <property type="protein sequence ID" value="CAG9106600.1"/>
    <property type="molecule type" value="Genomic_DNA"/>
</dbReference>
<dbReference type="SMART" id="SM00032">
    <property type="entry name" value="CCP"/>
    <property type="match status" value="1"/>
</dbReference>
<evidence type="ECO:0000259" key="13">
    <source>
        <dbReference type="PROSITE" id="PS51233"/>
    </source>
</evidence>
<evidence type="ECO:0000256" key="8">
    <source>
        <dbReference type="SAM" id="Phobius"/>
    </source>
</evidence>
<reference evidence="17" key="1">
    <citation type="submission" date="2016-11" db="UniProtKB">
        <authorList>
            <consortium name="WormBaseParasite"/>
        </authorList>
    </citation>
    <scope>IDENTIFICATION</scope>
</reference>
<evidence type="ECO:0000256" key="5">
    <source>
        <dbReference type="ARBA" id="ARBA00023157"/>
    </source>
</evidence>
<feature type="compositionally biased region" description="Basic and acidic residues" evidence="7">
    <location>
        <begin position="1256"/>
        <end position="1269"/>
    </location>
</feature>
<dbReference type="InterPro" id="IPR000436">
    <property type="entry name" value="Sushi_SCR_CCP_dom"/>
</dbReference>
<keyword evidence="2 8" id="KW-0812">Transmembrane</keyword>
<dbReference type="SUPFAM" id="SSF81296">
    <property type="entry name" value="E set domains"/>
    <property type="match status" value="1"/>
</dbReference>
<keyword evidence="3 8" id="KW-1133">Transmembrane helix</keyword>
<dbReference type="PROSITE" id="PS51220">
    <property type="entry name" value="NIDO"/>
    <property type="match status" value="1"/>
</dbReference>
<evidence type="ECO:0000256" key="2">
    <source>
        <dbReference type="ARBA" id="ARBA00022692"/>
    </source>
</evidence>
<feature type="domain" description="Sushi" evidence="11">
    <location>
        <begin position="1112"/>
        <end position="1171"/>
    </location>
</feature>
<gene>
    <name evidence="14" type="ORF">BXYJ_LOCUS6181</name>
</gene>
<sequence>MAWGIFLLSFLLFTVINGQQTFLEQSTVDFFGNKTPIFNYMPNPGHVDLGQLKYFQEHGDLREEEGWWHLFPYGPRFSDNKILLKPHHDKQIDFDFDFPYYGFRFNYSMIYPDGLLAFSDPEFYQPPYTFPNPRWPEQKDASFIAPFFAEATWQHIGDHAISNVWYRLVFRPRAYETVDEWGSPILGPMDRYGDMFQTPRDRYEKNKIGRVEDPYLLDNITMAIRDGMIGASGFRADYALIVTWERMAYGGAPKITQVNKYHEAKRWWNTYQVVLATDEIRSFAMFNYANINWTSSNTAGALQGRGGLQSATAGFNGGNGTGFFSLPYSGEGRILKLKEFSNVGVPGRWLYRIDEQIINGGCSNHSVGTMTTAPIAASMIGGTLVNVTGPCLRAGDVIKVVFDEYLVDCIRLNMVRAQCVLPVNRIFKTGLVTTKMSRDGGHSYPYFGTFYLLQPSLAMPQIKLIDDPLIPHDNWRSHNATRLRMEWAPHNLTNDLSAMVNIHLLGYWEDTDDHVFEEVGVIAQATANSGSYEFDPRELTLHQLWTDNWRRYSWGAIRISLTDDYQHVGMFWSKMTPFGWFFRPQWEYQYGPDWALELCRDWFDYDGKRVNYAMDLEPSVPCPCTLDQAVLDIGRFMPLFGCDKDGDASCEYNKGAQHCVMSTAATWTGAGQVCCYDFEGWLMHSDDYENAAHLRFFSPGTSQRAHPMGAYPFKRPPYVPSLSNYHTDRMAYEKCCKWAGHCEFYFWRRQTSGCQEYIPPAAGIIYGEPHVITFDGTRYSFQGKGYYVLSMSKDPRHDFHVQLRMEQPPKTDWGQTVQASVVTGVAARENTSDIIQIFARKEFRRWRYRMDVVVNGHYCYFDTPELKMQRFRGVTIRSPERIHNQSEIQIMFDSGAGIQVSEAHGVLAVMVLLPPHFNESYAFNRGYDYFGTGYDEFGRSTSNVRGTHHMVGHIQPPSTLQHYAGANRFMTVGLLGTFNDNHLDDLMDPNGQIFSVGHPPTEQDNRNAYQFGESWRVDGSRYKLLFQDDIKPIYDPLSFGNDRYYQPMFDHSRMLYNGSLVYTEEEVRSACQGVYECEYDFYMTGRREIAMWTLEIQTKLSEQKLKGTVRTMSCGALLTAPGVVKYPPGNNYLDGVTVTFTCKPEYFIHGTPQRTCVNGTWTPGWHVWCRTRTLETGLKWMCGILSSVAIMLFICSIYLSCYFRRIGLHPETKITFRKSEAGTTRREPDVYTTKTPSFNPAPDAQPPPSILRRTARRTDRESPTFEKEPSPSPPQFLGLETSM</sequence>
<dbReference type="CDD" id="cd00033">
    <property type="entry name" value="CCP"/>
    <property type="match status" value="1"/>
</dbReference>
<dbReference type="PROSITE" id="PS50923">
    <property type="entry name" value="SUSHI"/>
    <property type="match status" value="1"/>
</dbReference>
<evidence type="ECO:0000256" key="6">
    <source>
        <dbReference type="PROSITE-ProRule" id="PRU00302"/>
    </source>
</evidence>
<dbReference type="SUPFAM" id="SSF57535">
    <property type="entry name" value="Complement control module/SCR domain"/>
    <property type="match status" value="1"/>
</dbReference>
<accession>A0A1I7RZC7</accession>
<dbReference type="WBParaSite" id="BXY_0609700.1">
    <property type="protein sequence ID" value="BXY_0609700.1"/>
    <property type="gene ID" value="BXY_0609700"/>
</dbReference>
<evidence type="ECO:0000313" key="15">
    <source>
        <dbReference type="Proteomes" id="UP000095284"/>
    </source>
</evidence>
<feature type="domain" description="VWFD" evidence="13">
    <location>
        <begin position="761"/>
        <end position="1025"/>
    </location>
</feature>
<evidence type="ECO:0000259" key="12">
    <source>
        <dbReference type="PROSITE" id="PS51220"/>
    </source>
</evidence>
<dbReference type="SMART" id="SM00539">
    <property type="entry name" value="NIDO"/>
    <property type="match status" value="1"/>
</dbReference>
<feature type="domain" description="NIDO" evidence="12">
    <location>
        <begin position="197"/>
        <end position="356"/>
    </location>
</feature>
<dbReference type="PANTHER" id="PTHR13802">
    <property type="entry name" value="MUCIN 4-RELATED"/>
    <property type="match status" value="1"/>
</dbReference>
<dbReference type="InterPro" id="IPR005533">
    <property type="entry name" value="AMOP_dom"/>
</dbReference>
<evidence type="ECO:0000256" key="7">
    <source>
        <dbReference type="SAM" id="MobiDB-lite"/>
    </source>
</evidence>
<evidence type="ECO:0000256" key="3">
    <source>
        <dbReference type="ARBA" id="ARBA00022989"/>
    </source>
</evidence>
<keyword evidence="4 8" id="KW-0472">Membrane</keyword>
<feature type="domain" description="AMOP" evidence="10">
    <location>
        <begin position="591"/>
        <end position="749"/>
    </location>
</feature>
<evidence type="ECO:0000259" key="11">
    <source>
        <dbReference type="PROSITE" id="PS50923"/>
    </source>
</evidence>
<keyword evidence="9" id="KW-0732">Signal</keyword>
<comment type="caution">
    <text evidence="6">Lacks conserved residue(s) required for the propagation of feature annotation.</text>
</comment>
<dbReference type="InterPro" id="IPR051495">
    <property type="entry name" value="Epithelial_Barrier/Signaling"/>
</dbReference>
<dbReference type="PANTHER" id="PTHR13802:SF52">
    <property type="entry name" value="MUCIN-4"/>
    <property type="match status" value="1"/>
</dbReference>
<proteinExistence type="predicted"/>
<dbReference type="Proteomes" id="UP000582659">
    <property type="component" value="Unassembled WGS sequence"/>
</dbReference>
<feature type="transmembrane region" description="Helical" evidence="8">
    <location>
        <begin position="1178"/>
        <end position="1203"/>
    </location>
</feature>
<protein>
    <submittedName>
        <fullName evidence="14">(pine wood nematode) hypothetical protein</fullName>
    </submittedName>
</protein>
<feature type="signal peptide" evidence="9">
    <location>
        <begin position="1"/>
        <end position="18"/>
    </location>
</feature>
<dbReference type="PROSITE" id="PS51233">
    <property type="entry name" value="VWFD"/>
    <property type="match status" value="1"/>
</dbReference>
<feature type="region of interest" description="Disordered" evidence="7">
    <location>
        <begin position="1219"/>
        <end position="1283"/>
    </location>
</feature>
<dbReference type="eggNOG" id="KOG4291">
    <property type="taxonomic scope" value="Eukaryota"/>
</dbReference>
<dbReference type="Pfam" id="PF06119">
    <property type="entry name" value="NIDO"/>
    <property type="match status" value="1"/>
</dbReference>
<evidence type="ECO:0000313" key="16">
    <source>
        <dbReference type="Proteomes" id="UP000659654"/>
    </source>
</evidence>
<feature type="disulfide bond" evidence="6">
    <location>
        <begin position="1142"/>
        <end position="1169"/>
    </location>
</feature>
<reference evidence="14" key="2">
    <citation type="submission" date="2020-09" db="EMBL/GenBank/DDBJ databases">
        <authorList>
            <person name="Kikuchi T."/>
        </authorList>
    </citation>
    <scope>NUCLEOTIDE SEQUENCE</scope>
    <source>
        <strain evidence="14">Ka4C1</strain>
    </source>
</reference>
<dbReference type="InterPro" id="IPR014756">
    <property type="entry name" value="Ig_E-set"/>
</dbReference>
<dbReference type="InterPro" id="IPR035976">
    <property type="entry name" value="Sushi/SCR/CCP_sf"/>
</dbReference>
<evidence type="ECO:0000313" key="17">
    <source>
        <dbReference type="WBParaSite" id="BXY_0609700.1"/>
    </source>
</evidence>
<organism evidence="15 17">
    <name type="scientific">Bursaphelenchus xylophilus</name>
    <name type="common">Pinewood nematode worm</name>
    <name type="synonym">Aphelenchoides xylophilus</name>
    <dbReference type="NCBI Taxonomy" id="6326"/>
    <lineage>
        <taxon>Eukaryota</taxon>
        <taxon>Metazoa</taxon>
        <taxon>Ecdysozoa</taxon>
        <taxon>Nematoda</taxon>
        <taxon>Chromadorea</taxon>
        <taxon>Rhabditida</taxon>
        <taxon>Tylenchina</taxon>
        <taxon>Tylenchomorpha</taxon>
        <taxon>Aphelenchoidea</taxon>
        <taxon>Aphelenchoididae</taxon>
        <taxon>Bursaphelenchus</taxon>
    </lineage>
</organism>